<organism evidence="1 2">
    <name type="scientific">Araneus ventricosus</name>
    <name type="common">Orbweaver spider</name>
    <name type="synonym">Epeira ventricosa</name>
    <dbReference type="NCBI Taxonomy" id="182803"/>
    <lineage>
        <taxon>Eukaryota</taxon>
        <taxon>Metazoa</taxon>
        <taxon>Ecdysozoa</taxon>
        <taxon>Arthropoda</taxon>
        <taxon>Chelicerata</taxon>
        <taxon>Arachnida</taxon>
        <taxon>Araneae</taxon>
        <taxon>Araneomorphae</taxon>
        <taxon>Entelegynae</taxon>
        <taxon>Araneoidea</taxon>
        <taxon>Araneidae</taxon>
        <taxon>Araneus</taxon>
    </lineage>
</organism>
<dbReference type="Proteomes" id="UP000499080">
    <property type="component" value="Unassembled WGS sequence"/>
</dbReference>
<sequence>MVRSRVPVVLGSKPDATIAVYVNLLHIKTYVGIQTSSHWYGVDVLRKGAGSGILPRHLTAFQNYKDHPKMALALLQNGTFIKTKTKLAYLDTKPIVKGIIS</sequence>
<comment type="caution">
    <text evidence="1">The sequence shown here is derived from an EMBL/GenBank/DDBJ whole genome shotgun (WGS) entry which is preliminary data.</text>
</comment>
<protein>
    <submittedName>
        <fullName evidence="1">Uncharacterized protein</fullName>
    </submittedName>
</protein>
<keyword evidence="2" id="KW-1185">Reference proteome</keyword>
<dbReference type="EMBL" id="BGPR01002275">
    <property type="protein sequence ID" value="GBM70815.1"/>
    <property type="molecule type" value="Genomic_DNA"/>
</dbReference>
<dbReference type="AlphaFoldDB" id="A0A4Y2HZY9"/>
<evidence type="ECO:0000313" key="2">
    <source>
        <dbReference type="Proteomes" id="UP000499080"/>
    </source>
</evidence>
<proteinExistence type="predicted"/>
<reference evidence="1 2" key="1">
    <citation type="journal article" date="2019" name="Sci. Rep.">
        <title>Orb-weaving spider Araneus ventricosus genome elucidates the spidroin gene catalogue.</title>
        <authorList>
            <person name="Kono N."/>
            <person name="Nakamura H."/>
            <person name="Ohtoshi R."/>
            <person name="Moran D.A.P."/>
            <person name="Shinohara A."/>
            <person name="Yoshida Y."/>
            <person name="Fujiwara M."/>
            <person name="Mori M."/>
            <person name="Tomita M."/>
            <person name="Arakawa K."/>
        </authorList>
    </citation>
    <scope>NUCLEOTIDE SEQUENCE [LARGE SCALE GENOMIC DNA]</scope>
</reference>
<name>A0A4Y2HZY9_ARAVE</name>
<gene>
    <name evidence="1" type="ORF">AVEN_142101_1</name>
</gene>
<evidence type="ECO:0000313" key="1">
    <source>
        <dbReference type="EMBL" id="GBM70815.1"/>
    </source>
</evidence>
<accession>A0A4Y2HZY9</accession>